<name>A0A168W8W0_9BACL</name>
<dbReference type="KEGG" id="fpn:ABE65_018070"/>
<dbReference type="Proteomes" id="UP000076623">
    <property type="component" value="Chromosome"/>
</dbReference>
<accession>A0A168W8W0</accession>
<sequence length="184" mass="21084">MNVPQLRLESTNARIGLQTQQPVQEIQQAPADLKIRQPKAELEVNVTPSQLTIDQTEAWADMDLKHISRRIEEFSQRGYEDWLSGLARMSQEGDDLMRVENGGNPIAEHAKMNSESPMYEFNIGFIPRANSVKISYQPSKVQLNWQTHKPEIDVTINRPQHQYTPGKVNISMEQMPSLTINWTT</sequence>
<reference evidence="1 2" key="1">
    <citation type="submission" date="2016-04" db="EMBL/GenBank/DDBJ databases">
        <title>Complete genome sequence of Fictibacillus phosphorivorans G25-29, a strain toxic to nematodes.</title>
        <authorList>
            <person name="Zheng Z."/>
        </authorList>
    </citation>
    <scope>NUCLEOTIDE SEQUENCE [LARGE SCALE GENOMIC DNA]</scope>
    <source>
        <strain evidence="1 2">G25-29</strain>
    </source>
</reference>
<dbReference type="EMBL" id="CP015378">
    <property type="protein sequence ID" value="ANC78599.1"/>
    <property type="molecule type" value="Genomic_DNA"/>
</dbReference>
<organism evidence="1 2">
    <name type="scientific">Fictibacillus phosphorivorans</name>
    <dbReference type="NCBI Taxonomy" id="1221500"/>
    <lineage>
        <taxon>Bacteria</taxon>
        <taxon>Bacillati</taxon>
        <taxon>Bacillota</taxon>
        <taxon>Bacilli</taxon>
        <taxon>Bacillales</taxon>
        <taxon>Fictibacillaceae</taxon>
        <taxon>Fictibacillus</taxon>
    </lineage>
</organism>
<dbReference type="RefSeq" id="WP_066398004.1">
    <property type="nucleotide sequence ID" value="NZ_CP015378.1"/>
</dbReference>
<dbReference type="InterPro" id="IPR045527">
    <property type="entry name" value="DUF6470"/>
</dbReference>
<evidence type="ECO:0000313" key="2">
    <source>
        <dbReference type="Proteomes" id="UP000076623"/>
    </source>
</evidence>
<keyword evidence="2" id="KW-1185">Reference proteome</keyword>
<gene>
    <name evidence="1" type="ORF">ABE65_018070</name>
</gene>
<protein>
    <submittedName>
        <fullName evidence="1">Uncharacterized protein</fullName>
    </submittedName>
</protein>
<proteinExistence type="predicted"/>
<dbReference type="STRING" id="1221500.ABE65_018070"/>
<dbReference type="AlphaFoldDB" id="A0A168W8W0"/>
<dbReference type="Pfam" id="PF20074">
    <property type="entry name" value="DUF6470"/>
    <property type="match status" value="1"/>
</dbReference>
<evidence type="ECO:0000313" key="1">
    <source>
        <dbReference type="EMBL" id="ANC78599.1"/>
    </source>
</evidence>